<organism evidence="2 3">
    <name type="scientific">Junco hyemalis</name>
    <name type="common">Dark-eyed junco</name>
    <dbReference type="NCBI Taxonomy" id="40217"/>
    <lineage>
        <taxon>Eukaryota</taxon>
        <taxon>Metazoa</taxon>
        <taxon>Chordata</taxon>
        <taxon>Craniata</taxon>
        <taxon>Vertebrata</taxon>
        <taxon>Euteleostomi</taxon>
        <taxon>Archelosauria</taxon>
        <taxon>Archosauria</taxon>
        <taxon>Dinosauria</taxon>
        <taxon>Saurischia</taxon>
        <taxon>Theropoda</taxon>
        <taxon>Coelurosauria</taxon>
        <taxon>Aves</taxon>
        <taxon>Neognathae</taxon>
        <taxon>Neoaves</taxon>
        <taxon>Telluraves</taxon>
        <taxon>Australaves</taxon>
        <taxon>Passeriformes</taxon>
        <taxon>Passerellidae</taxon>
        <taxon>Junco</taxon>
    </lineage>
</organism>
<accession>A0A8C5NP35</accession>
<reference evidence="2" key="1">
    <citation type="submission" date="2025-08" db="UniProtKB">
        <authorList>
            <consortium name="Ensembl"/>
        </authorList>
    </citation>
    <scope>IDENTIFICATION</scope>
</reference>
<dbReference type="Proteomes" id="UP000694408">
    <property type="component" value="Unplaced"/>
</dbReference>
<sequence>MTSPRRGRAARGAMSRPSRALPAQLPPAAAARALRRVARFVGRALPLCRAHTVEFFTRGLWQRLVAPPPDAVLEALRAAGPLARPLAEEGNVAVMLLQAGHEMKIKHLKAVVFGGTEPKQGDHFQIQGEISDKALS</sequence>
<feature type="region of interest" description="Disordered" evidence="1">
    <location>
        <begin position="1"/>
        <end position="25"/>
    </location>
</feature>
<feature type="compositionally biased region" description="Low complexity" evidence="1">
    <location>
        <begin position="10"/>
        <end position="25"/>
    </location>
</feature>
<dbReference type="Ensembl" id="ENSJHYT00000015986.1">
    <property type="protein sequence ID" value="ENSJHYP00000013234.1"/>
    <property type="gene ID" value="ENSJHYG00000010277.1"/>
</dbReference>
<dbReference type="AlphaFoldDB" id="A0A8C5NP35"/>
<evidence type="ECO:0000313" key="3">
    <source>
        <dbReference type="Proteomes" id="UP000694408"/>
    </source>
</evidence>
<evidence type="ECO:0000313" key="2">
    <source>
        <dbReference type="Ensembl" id="ENSJHYP00000013234.1"/>
    </source>
</evidence>
<protein>
    <submittedName>
        <fullName evidence="2">Uncharacterized protein</fullName>
    </submittedName>
</protein>
<keyword evidence="3" id="KW-1185">Reference proteome</keyword>
<evidence type="ECO:0000256" key="1">
    <source>
        <dbReference type="SAM" id="MobiDB-lite"/>
    </source>
</evidence>
<proteinExistence type="predicted"/>
<reference evidence="2" key="2">
    <citation type="submission" date="2025-09" db="UniProtKB">
        <authorList>
            <consortium name="Ensembl"/>
        </authorList>
    </citation>
    <scope>IDENTIFICATION</scope>
</reference>
<name>A0A8C5NP35_JUNHY</name>